<dbReference type="EMBL" id="BQNB010013915">
    <property type="protein sequence ID" value="GJT21776.1"/>
    <property type="molecule type" value="Genomic_DNA"/>
</dbReference>
<protein>
    <submittedName>
        <fullName evidence="1">Uncharacterized protein</fullName>
    </submittedName>
</protein>
<name>A0ABQ5C434_9ASTR</name>
<sequence>MAGPIEGGGGPEGQDDREVTLPSLIKEEIKGHLYALKSKVKHHNRRNKADLIRIDFDGEDTEARNNHIAKGNEVVDNDLKKPFKEALKTPLTHRIIEFVGQEYKMPTNIKLYDGTTDPEDHLSWFFQCSQLQRVTYADMV</sequence>
<evidence type="ECO:0000313" key="1">
    <source>
        <dbReference type="EMBL" id="GJT21776.1"/>
    </source>
</evidence>
<reference evidence="1" key="2">
    <citation type="submission" date="2022-01" db="EMBL/GenBank/DDBJ databases">
        <authorList>
            <person name="Yamashiro T."/>
            <person name="Shiraishi A."/>
            <person name="Satake H."/>
            <person name="Nakayama K."/>
        </authorList>
    </citation>
    <scope>NUCLEOTIDE SEQUENCE</scope>
</reference>
<accession>A0ABQ5C434</accession>
<gene>
    <name evidence="1" type="ORF">Tco_0891713</name>
</gene>
<reference evidence="1" key="1">
    <citation type="journal article" date="2022" name="Int. J. Mol. Sci.">
        <title>Draft Genome of Tanacetum Coccineum: Genomic Comparison of Closely Related Tanacetum-Family Plants.</title>
        <authorList>
            <person name="Yamashiro T."/>
            <person name="Shiraishi A."/>
            <person name="Nakayama K."/>
            <person name="Satake H."/>
        </authorList>
    </citation>
    <scope>NUCLEOTIDE SEQUENCE</scope>
</reference>
<keyword evidence="2" id="KW-1185">Reference proteome</keyword>
<evidence type="ECO:0000313" key="2">
    <source>
        <dbReference type="Proteomes" id="UP001151760"/>
    </source>
</evidence>
<dbReference type="Proteomes" id="UP001151760">
    <property type="component" value="Unassembled WGS sequence"/>
</dbReference>
<proteinExistence type="predicted"/>
<organism evidence="1 2">
    <name type="scientific">Tanacetum coccineum</name>
    <dbReference type="NCBI Taxonomy" id="301880"/>
    <lineage>
        <taxon>Eukaryota</taxon>
        <taxon>Viridiplantae</taxon>
        <taxon>Streptophyta</taxon>
        <taxon>Embryophyta</taxon>
        <taxon>Tracheophyta</taxon>
        <taxon>Spermatophyta</taxon>
        <taxon>Magnoliopsida</taxon>
        <taxon>eudicotyledons</taxon>
        <taxon>Gunneridae</taxon>
        <taxon>Pentapetalae</taxon>
        <taxon>asterids</taxon>
        <taxon>campanulids</taxon>
        <taxon>Asterales</taxon>
        <taxon>Asteraceae</taxon>
        <taxon>Asteroideae</taxon>
        <taxon>Anthemideae</taxon>
        <taxon>Anthemidinae</taxon>
        <taxon>Tanacetum</taxon>
    </lineage>
</organism>
<comment type="caution">
    <text evidence="1">The sequence shown here is derived from an EMBL/GenBank/DDBJ whole genome shotgun (WGS) entry which is preliminary data.</text>
</comment>